<comment type="caution">
    <text evidence="3">The sequence shown here is derived from an EMBL/GenBank/DDBJ whole genome shotgun (WGS) entry which is preliminary data.</text>
</comment>
<dbReference type="Proteomes" id="UP000315498">
    <property type="component" value="Unassembled WGS sequence"/>
</dbReference>
<keyword evidence="2" id="KW-0732">Signal</keyword>
<proteinExistence type="predicted"/>
<evidence type="ECO:0000313" key="4">
    <source>
        <dbReference type="Proteomes" id="UP000315498"/>
    </source>
</evidence>
<dbReference type="AlphaFoldDB" id="A0A520MW35"/>
<accession>A0A520MW35</accession>
<dbReference type="EMBL" id="SHBG01000004">
    <property type="protein sequence ID" value="RZO25440.1"/>
    <property type="molecule type" value="Genomic_DNA"/>
</dbReference>
<evidence type="ECO:0000256" key="1">
    <source>
        <dbReference type="SAM" id="MobiDB-lite"/>
    </source>
</evidence>
<evidence type="ECO:0000313" key="3">
    <source>
        <dbReference type="EMBL" id="RZO25440.1"/>
    </source>
</evidence>
<name>A0A520MW35_9GAMM</name>
<feature type="signal peptide" evidence="2">
    <location>
        <begin position="1"/>
        <end position="18"/>
    </location>
</feature>
<protein>
    <submittedName>
        <fullName evidence="3">Uncharacterized protein</fullName>
    </submittedName>
</protein>
<gene>
    <name evidence="3" type="ORF">EVA94_00695</name>
</gene>
<feature type="chain" id="PRO_5021710594" evidence="2">
    <location>
        <begin position="19"/>
        <end position="127"/>
    </location>
</feature>
<feature type="compositionally biased region" description="Basic and acidic residues" evidence="1">
    <location>
        <begin position="109"/>
        <end position="127"/>
    </location>
</feature>
<sequence length="127" mass="14720">MKKLLLVSVMFISASLIADGHDKKEKNTKERMQNHPNHLISFKDCKETKEGIGGLLFAADSAWKEVEMSPENQEKWEEAIVLVDLAANYSTIYDVWCKDMVNQRMKMRMKADKKKDGKQKQKNKEDN</sequence>
<feature type="region of interest" description="Disordered" evidence="1">
    <location>
        <begin position="108"/>
        <end position="127"/>
    </location>
</feature>
<reference evidence="3 4" key="1">
    <citation type="submission" date="2019-02" db="EMBL/GenBank/DDBJ databases">
        <title>Prokaryotic population dynamics and viral predation in marine succession experiment using metagenomics: the confinement effect.</title>
        <authorList>
            <person name="Haro-Moreno J.M."/>
            <person name="Rodriguez-Valera F."/>
            <person name="Lopez-Perez M."/>
        </authorList>
    </citation>
    <scope>NUCLEOTIDE SEQUENCE [LARGE SCALE GENOMIC DNA]</scope>
    <source>
        <strain evidence="3">MED-G161</strain>
    </source>
</reference>
<organism evidence="3 4">
    <name type="scientific">SAR86 cluster bacterium</name>
    <dbReference type="NCBI Taxonomy" id="2030880"/>
    <lineage>
        <taxon>Bacteria</taxon>
        <taxon>Pseudomonadati</taxon>
        <taxon>Pseudomonadota</taxon>
        <taxon>Gammaproteobacteria</taxon>
        <taxon>SAR86 cluster</taxon>
    </lineage>
</organism>
<evidence type="ECO:0000256" key="2">
    <source>
        <dbReference type="SAM" id="SignalP"/>
    </source>
</evidence>